<dbReference type="InterPro" id="IPR046715">
    <property type="entry name" value="DUF6607"/>
</dbReference>
<evidence type="ECO:0000313" key="3">
    <source>
        <dbReference type="Proteomes" id="UP001596472"/>
    </source>
</evidence>
<comment type="caution">
    <text evidence="2">The sequence shown here is derived from an EMBL/GenBank/DDBJ whole genome shotgun (WGS) entry which is preliminary data.</text>
</comment>
<name>A0ABW2LD71_9BACT</name>
<organism evidence="2 3">
    <name type="scientific">Haloferula chungangensis</name>
    <dbReference type="NCBI Taxonomy" id="1048331"/>
    <lineage>
        <taxon>Bacteria</taxon>
        <taxon>Pseudomonadati</taxon>
        <taxon>Verrucomicrobiota</taxon>
        <taxon>Verrucomicrobiia</taxon>
        <taxon>Verrucomicrobiales</taxon>
        <taxon>Verrucomicrobiaceae</taxon>
        <taxon>Haloferula</taxon>
    </lineage>
</organism>
<dbReference type="Pfam" id="PF20311">
    <property type="entry name" value="DUF6607"/>
    <property type="match status" value="1"/>
</dbReference>
<gene>
    <name evidence="2" type="ORF">ACFQY0_18970</name>
</gene>
<feature type="chain" id="PRO_5045654055" evidence="1">
    <location>
        <begin position="17"/>
        <end position="305"/>
    </location>
</feature>
<proteinExistence type="predicted"/>
<protein>
    <submittedName>
        <fullName evidence="2">DUF6607 family protein</fullName>
    </submittedName>
</protein>
<dbReference type="EMBL" id="JBHTBS010000014">
    <property type="protein sequence ID" value="MFC7339283.1"/>
    <property type="molecule type" value="Genomic_DNA"/>
</dbReference>
<sequence length="305" mass="34943">MKAIPLILVLAAPVLAGDPPSADREAILAMAGTYDITFHFEETAAVAPGYEIKTKPYHEKARELVTVAENEPDRITLQHLLFVPDKKGGTRVIKHWAQVWTWEDTEILDYAGSEDDLVWKKHSLSPDAVAGTWSQLITQVDDTPRYESTGRWIHQDGESSWQSEPTRRPLPRREYSKRDDYDYLRVINRHTLTPTGWVHQQDNRKVVDREGEKRHILCHEAGLNTYTRVEDEKDSIAENWWKENAPFWNEVRSFWIESGEQAPSEFTYSTHTGGEGLSKLLARLEEEKPAPDAIVAALQPYIISK</sequence>
<dbReference type="Proteomes" id="UP001596472">
    <property type="component" value="Unassembled WGS sequence"/>
</dbReference>
<reference evidence="3" key="1">
    <citation type="journal article" date="2019" name="Int. J. Syst. Evol. Microbiol.">
        <title>The Global Catalogue of Microorganisms (GCM) 10K type strain sequencing project: providing services to taxonomists for standard genome sequencing and annotation.</title>
        <authorList>
            <consortium name="The Broad Institute Genomics Platform"/>
            <consortium name="The Broad Institute Genome Sequencing Center for Infectious Disease"/>
            <person name="Wu L."/>
            <person name="Ma J."/>
        </authorList>
    </citation>
    <scope>NUCLEOTIDE SEQUENCE [LARGE SCALE GENOMIC DNA]</scope>
    <source>
        <strain evidence="3">CGMCC 4.1467</strain>
    </source>
</reference>
<keyword evidence="1" id="KW-0732">Signal</keyword>
<dbReference type="RefSeq" id="WP_379715805.1">
    <property type="nucleotide sequence ID" value="NZ_JBHTBS010000014.1"/>
</dbReference>
<keyword evidence="3" id="KW-1185">Reference proteome</keyword>
<feature type="signal peptide" evidence="1">
    <location>
        <begin position="1"/>
        <end position="16"/>
    </location>
</feature>
<evidence type="ECO:0000256" key="1">
    <source>
        <dbReference type="SAM" id="SignalP"/>
    </source>
</evidence>
<evidence type="ECO:0000313" key="2">
    <source>
        <dbReference type="EMBL" id="MFC7339283.1"/>
    </source>
</evidence>
<accession>A0ABW2LD71</accession>